<dbReference type="Proteomes" id="UP000294257">
    <property type="component" value="Unassembled WGS sequence"/>
</dbReference>
<sequence length="119" mass="12711">MNPLARLVFRFDQPAREYVANPKHLTVCYSAEFNYYGVIGKPREVGCPDGARAITPPSVAPPPKWEIPQGTDKALHGVLTGLPAAPPSDADVIAAVRRAMPPRSVSQPTSRPRSVAPAG</sequence>
<name>A0A4Q7KIJ8_9PSEU</name>
<dbReference type="OrthoDB" id="3679620at2"/>
<gene>
    <name evidence="2" type="ORF">EV193_111113</name>
</gene>
<feature type="region of interest" description="Disordered" evidence="1">
    <location>
        <begin position="99"/>
        <end position="119"/>
    </location>
</feature>
<protein>
    <submittedName>
        <fullName evidence="2">Uncharacterized protein</fullName>
    </submittedName>
</protein>
<keyword evidence="3" id="KW-1185">Reference proteome</keyword>
<evidence type="ECO:0000313" key="3">
    <source>
        <dbReference type="Proteomes" id="UP000294257"/>
    </source>
</evidence>
<dbReference type="EMBL" id="SGWQ01000011">
    <property type="protein sequence ID" value="RZS32728.1"/>
    <property type="molecule type" value="Genomic_DNA"/>
</dbReference>
<accession>A0A4Q7KIJ8</accession>
<dbReference type="RefSeq" id="WP_130347688.1">
    <property type="nucleotide sequence ID" value="NZ_SGWQ01000011.1"/>
</dbReference>
<comment type="caution">
    <text evidence="2">The sequence shown here is derived from an EMBL/GenBank/DDBJ whole genome shotgun (WGS) entry which is preliminary data.</text>
</comment>
<evidence type="ECO:0000313" key="2">
    <source>
        <dbReference type="EMBL" id="RZS32728.1"/>
    </source>
</evidence>
<organism evidence="2 3">
    <name type="scientific">Herbihabitans rhizosphaerae</name>
    <dbReference type="NCBI Taxonomy" id="1872711"/>
    <lineage>
        <taxon>Bacteria</taxon>
        <taxon>Bacillati</taxon>
        <taxon>Actinomycetota</taxon>
        <taxon>Actinomycetes</taxon>
        <taxon>Pseudonocardiales</taxon>
        <taxon>Pseudonocardiaceae</taxon>
        <taxon>Herbihabitans</taxon>
    </lineage>
</organism>
<evidence type="ECO:0000256" key="1">
    <source>
        <dbReference type="SAM" id="MobiDB-lite"/>
    </source>
</evidence>
<reference evidence="2 3" key="1">
    <citation type="submission" date="2019-02" db="EMBL/GenBank/DDBJ databases">
        <title>Genomic Encyclopedia of Type Strains, Phase IV (KMG-IV): sequencing the most valuable type-strain genomes for metagenomic binning, comparative biology and taxonomic classification.</title>
        <authorList>
            <person name="Goeker M."/>
        </authorList>
    </citation>
    <scope>NUCLEOTIDE SEQUENCE [LARGE SCALE GENOMIC DNA]</scope>
    <source>
        <strain evidence="2 3">DSM 101727</strain>
    </source>
</reference>
<dbReference type="AlphaFoldDB" id="A0A4Q7KIJ8"/>
<proteinExistence type="predicted"/>